<dbReference type="Proteomes" id="UP000694843">
    <property type="component" value="Unplaced"/>
</dbReference>
<dbReference type="InterPro" id="IPR023406">
    <property type="entry name" value="Topo_IA_AS"/>
</dbReference>
<accession>A0A8B7P5S4</accession>
<dbReference type="FunFam" id="3.40.50.140:FF:000002">
    <property type="entry name" value="DNA topoisomerase"/>
    <property type="match status" value="1"/>
</dbReference>
<evidence type="ECO:0000313" key="12">
    <source>
        <dbReference type="RefSeq" id="XP_018021494.1"/>
    </source>
</evidence>
<dbReference type="Gene3D" id="3.40.50.140">
    <property type="match status" value="1"/>
</dbReference>
<dbReference type="PANTHER" id="PTHR11390">
    <property type="entry name" value="PROKARYOTIC DNA TOPOISOMERASE"/>
    <property type="match status" value="1"/>
</dbReference>
<dbReference type="GO" id="GO:0006310">
    <property type="term" value="P:DNA recombination"/>
    <property type="evidence" value="ECO:0007669"/>
    <property type="project" value="TreeGrafter"/>
</dbReference>
<evidence type="ECO:0000256" key="7">
    <source>
        <dbReference type="ARBA" id="ARBA00056363"/>
    </source>
</evidence>
<dbReference type="Pfam" id="PF01131">
    <property type="entry name" value="Topoisom_bac"/>
    <property type="match status" value="1"/>
</dbReference>
<dbReference type="EC" id="5.6.2.1" evidence="3 8"/>
<dbReference type="InterPro" id="IPR000380">
    <property type="entry name" value="Topo_IA"/>
</dbReference>
<evidence type="ECO:0000259" key="10">
    <source>
        <dbReference type="PROSITE" id="PS52039"/>
    </source>
</evidence>
<dbReference type="InterPro" id="IPR034144">
    <property type="entry name" value="TOPRIM_TopoIII"/>
</dbReference>
<keyword evidence="11" id="KW-1185">Reference proteome</keyword>
<dbReference type="KEGG" id="hazt:108677736"/>
<evidence type="ECO:0000256" key="3">
    <source>
        <dbReference type="ARBA" id="ARBA00012891"/>
    </source>
</evidence>
<dbReference type="PROSITE" id="PS50880">
    <property type="entry name" value="TOPRIM"/>
    <property type="match status" value="1"/>
</dbReference>
<gene>
    <name evidence="12" type="primary">LOC108677736</name>
</gene>
<dbReference type="GO" id="GO:0006281">
    <property type="term" value="P:DNA repair"/>
    <property type="evidence" value="ECO:0007669"/>
    <property type="project" value="TreeGrafter"/>
</dbReference>
<dbReference type="Gene3D" id="1.10.290.10">
    <property type="entry name" value="Topoisomerase I, domain 4"/>
    <property type="match status" value="1"/>
</dbReference>
<dbReference type="InterPro" id="IPR023405">
    <property type="entry name" value="Topo_IA_core_domain"/>
</dbReference>
<dbReference type="CDD" id="cd03362">
    <property type="entry name" value="TOPRIM_TopoIA_TopoIII"/>
    <property type="match status" value="1"/>
</dbReference>
<evidence type="ECO:0000256" key="1">
    <source>
        <dbReference type="ARBA" id="ARBA00000213"/>
    </source>
</evidence>
<comment type="similarity">
    <text evidence="2 8">Belongs to the type IA topoisomerase family.</text>
</comment>
<dbReference type="InterPro" id="IPR013497">
    <property type="entry name" value="Topo_IA_cen"/>
</dbReference>
<dbReference type="AlphaFoldDB" id="A0A8B7P5S4"/>
<name>A0A8B7P5S4_HYAAZ</name>
<proteinExistence type="inferred from homology"/>
<comment type="function">
    <text evidence="8">Introduces a single-strand break via transesterification at a target site in duplex DNA. Releases the supercoiling and torsional tension of DNA introduced during the DNA replication and transcription by transiently cleaving and rejoining one strand of the DNA duplex. The scissile phosphodiester is attacked by the catalytic tyrosine of the enzyme, resulting in the formation of a DNA-(5'-phosphotyrosyl)-enzyme intermediate and the expulsion of a 3'-OH DNA strand.</text>
</comment>
<evidence type="ECO:0000259" key="9">
    <source>
        <dbReference type="PROSITE" id="PS50880"/>
    </source>
</evidence>
<comment type="function">
    <text evidence="7">Releases the supercoiling and torsional tension of DNA introduced during the DNA replication and transcription by transiently cleaving and rejoining one strand of the DNA duplex. Introduces a single-strand break via transesterification at a target site in duplex DNA. The scissile phosphodiester is attacked by the catalytic tyrosine of the enzyme, resulting in the formation of a DNA-(5'-phosphotyrosyl)-enzyme intermediate and the expulsion of a 3'-OH DNA strand. The free DNA strand than undergoes passage around the unbroken strand thus removing DNA supercoils. Finally, in the religation step, the DNA 3'-OH attacks the covalent intermediate to expel the active-site tyrosine and restore the DNA phosphodiester backbone. Weakly relaxes negative supercoils and displays a distinct preference for binding single-stranded DNA.</text>
</comment>
<dbReference type="InterPro" id="IPR013824">
    <property type="entry name" value="Topo_IA_cen_sub1"/>
</dbReference>
<evidence type="ECO:0000256" key="8">
    <source>
        <dbReference type="RuleBase" id="RU362092"/>
    </source>
</evidence>
<feature type="domain" description="Topo IA-type catalytic" evidence="10">
    <location>
        <begin position="173"/>
        <end position="436"/>
    </location>
</feature>
<dbReference type="Gene3D" id="1.10.460.10">
    <property type="entry name" value="Topoisomerase I, domain 2"/>
    <property type="match status" value="1"/>
</dbReference>
<dbReference type="Gene3D" id="2.70.20.10">
    <property type="entry name" value="Topoisomerase I, domain 3"/>
    <property type="match status" value="1"/>
</dbReference>
<dbReference type="GO" id="GO:0006265">
    <property type="term" value="P:DNA topological change"/>
    <property type="evidence" value="ECO:0007669"/>
    <property type="project" value="InterPro"/>
</dbReference>
<dbReference type="GO" id="GO:0005634">
    <property type="term" value="C:nucleus"/>
    <property type="evidence" value="ECO:0007669"/>
    <property type="project" value="TreeGrafter"/>
</dbReference>
<dbReference type="SUPFAM" id="SSF56712">
    <property type="entry name" value="Prokaryotic type I DNA topoisomerase"/>
    <property type="match status" value="1"/>
</dbReference>
<dbReference type="SMART" id="SM00436">
    <property type="entry name" value="TOP1Bc"/>
    <property type="match status" value="1"/>
</dbReference>
<evidence type="ECO:0000313" key="11">
    <source>
        <dbReference type="Proteomes" id="UP000694843"/>
    </source>
</evidence>
<dbReference type="PROSITE" id="PS00396">
    <property type="entry name" value="TOPO_IA_1"/>
    <property type="match status" value="1"/>
</dbReference>
<dbReference type="InterPro" id="IPR003601">
    <property type="entry name" value="Topo_IA_2"/>
</dbReference>
<evidence type="ECO:0000256" key="6">
    <source>
        <dbReference type="ARBA" id="ARBA00023235"/>
    </source>
</evidence>
<comment type="catalytic activity">
    <reaction evidence="1 8">
        <text>ATP-independent breakage of single-stranded DNA, followed by passage and rejoining.</text>
        <dbReference type="EC" id="5.6.2.1"/>
    </reaction>
</comment>
<dbReference type="InterPro" id="IPR003602">
    <property type="entry name" value="Topo_IA_DNA-bd_dom"/>
</dbReference>
<evidence type="ECO:0000256" key="2">
    <source>
        <dbReference type="ARBA" id="ARBA00009446"/>
    </source>
</evidence>
<evidence type="ECO:0000256" key="5">
    <source>
        <dbReference type="ARBA" id="ARBA00023125"/>
    </source>
</evidence>
<dbReference type="OrthoDB" id="430051at2759"/>
<keyword evidence="5 8" id="KW-0238">DNA-binding</keyword>
<dbReference type="PANTHER" id="PTHR11390:SF20">
    <property type="entry name" value="DNA TOPOISOMERASE 3-BETA-1"/>
    <property type="match status" value="1"/>
</dbReference>
<protein>
    <recommendedName>
        <fullName evidence="3 8">DNA topoisomerase</fullName>
        <ecNumber evidence="3 8">5.6.2.1</ecNumber>
    </recommendedName>
</protein>
<dbReference type="OMA" id="ACSTHEW"/>
<dbReference type="GO" id="GO:0003917">
    <property type="term" value="F:DNA topoisomerase type I (single strand cut, ATP-independent) activity"/>
    <property type="evidence" value="ECO:0007669"/>
    <property type="project" value="UniProtKB-EC"/>
</dbReference>
<dbReference type="GO" id="GO:0003677">
    <property type="term" value="F:DNA binding"/>
    <property type="evidence" value="ECO:0007669"/>
    <property type="project" value="UniProtKB-KW"/>
</dbReference>
<feature type="non-terminal residue" evidence="12">
    <location>
        <position position="436"/>
    </location>
</feature>
<keyword evidence="6 8" id="KW-0413">Isomerase</keyword>
<feature type="domain" description="Toprim" evidence="9">
    <location>
        <begin position="3"/>
        <end position="152"/>
    </location>
</feature>
<dbReference type="SMART" id="SM00437">
    <property type="entry name" value="TOP1Ac"/>
    <property type="match status" value="1"/>
</dbReference>
<reference evidence="12" key="1">
    <citation type="submission" date="2025-08" db="UniProtKB">
        <authorList>
            <consortium name="RefSeq"/>
        </authorList>
    </citation>
    <scope>IDENTIFICATION</scope>
    <source>
        <tissue evidence="12">Whole organism</tissue>
    </source>
</reference>
<dbReference type="RefSeq" id="XP_018021494.1">
    <property type="nucleotide sequence ID" value="XM_018166005.1"/>
</dbReference>
<dbReference type="PRINTS" id="PR00417">
    <property type="entry name" value="PRTPISMRASEI"/>
</dbReference>
<dbReference type="InterPro" id="IPR013826">
    <property type="entry name" value="Topo_IA_cen_sub3"/>
</dbReference>
<sequence length="436" mass="49264">MKVVFMVAEKPSLAQSIAEILSNRSQRSKKGANGACSTHEWVGTFQGHPARFKMTSVCGHVMTCDFPGKYNNWDIVDPADLYSCPIEKKEATPKLRMPYFLAQEARGSDYLVLWLDCDKEGENICFEVMDCVARSMNPPYNPAEQTVFRAKFSAITDKDIKAAMQDSALVAPNENESRSVDARQELDLRIGCSFTRFQTKFFQNKYGNLDSTVISYGPCQTPTLGFCVTRHDVIKSFKPETFWVLQVSIALKNDKTVRLDWERGRLFDKEVAQLFLNMVKENSTASVVSIISKEKTKARPQALNTVELMKVASAGLGMSPQSAMVVAERLYTQGYISYPRTETSSYPENFDLIGALQIQAGHQDWGTTVRELLREGINRPKKGHDAGDHPPITPMRAAERHHLDLDSWRIYEYITKHFIGTLMPDCKYLSTVMTFN</sequence>
<dbReference type="Pfam" id="PF01751">
    <property type="entry name" value="Toprim"/>
    <property type="match status" value="1"/>
</dbReference>
<dbReference type="InterPro" id="IPR013825">
    <property type="entry name" value="Topo_IA_cen_sub2"/>
</dbReference>
<dbReference type="SMART" id="SM00493">
    <property type="entry name" value="TOPRIM"/>
    <property type="match status" value="1"/>
</dbReference>
<dbReference type="PROSITE" id="PS52039">
    <property type="entry name" value="TOPO_IA_2"/>
    <property type="match status" value="1"/>
</dbReference>
<dbReference type="GeneID" id="108677736"/>
<evidence type="ECO:0000256" key="4">
    <source>
        <dbReference type="ARBA" id="ARBA00023029"/>
    </source>
</evidence>
<dbReference type="InterPro" id="IPR006171">
    <property type="entry name" value="TOPRIM_dom"/>
</dbReference>
<organism evidence="11 12">
    <name type="scientific">Hyalella azteca</name>
    <name type="common">Amphipod</name>
    <dbReference type="NCBI Taxonomy" id="294128"/>
    <lineage>
        <taxon>Eukaryota</taxon>
        <taxon>Metazoa</taxon>
        <taxon>Ecdysozoa</taxon>
        <taxon>Arthropoda</taxon>
        <taxon>Crustacea</taxon>
        <taxon>Multicrustacea</taxon>
        <taxon>Malacostraca</taxon>
        <taxon>Eumalacostraca</taxon>
        <taxon>Peracarida</taxon>
        <taxon>Amphipoda</taxon>
        <taxon>Senticaudata</taxon>
        <taxon>Talitrida</taxon>
        <taxon>Talitroidea</taxon>
        <taxon>Hyalellidae</taxon>
        <taxon>Hyalella</taxon>
    </lineage>
</organism>
<keyword evidence="4 8" id="KW-0799">Topoisomerase</keyword>
<dbReference type="FunFam" id="1.10.290.10:FF:000001">
    <property type="entry name" value="DNA topoisomerase"/>
    <property type="match status" value="1"/>
</dbReference>